<feature type="domain" description="RRM" evidence="6">
    <location>
        <begin position="224"/>
        <end position="300"/>
    </location>
</feature>
<dbReference type="InterPro" id="IPR012677">
    <property type="entry name" value="Nucleotide-bd_a/b_plait_sf"/>
</dbReference>
<dbReference type="SUPFAM" id="SSF54928">
    <property type="entry name" value="RNA-binding domain, RBD"/>
    <property type="match status" value="4"/>
</dbReference>
<dbReference type="Pfam" id="PF13893">
    <property type="entry name" value="RRM_5"/>
    <property type="match status" value="1"/>
</dbReference>
<evidence type="ECO:0000259" key="6">
    <source>
        <dbReference type="PROSITE" id="PS50102"/>
    </source>
</evidence>
<dbReference type="AlphaFoldDB" id="A0A8B8CCT0"/>
<dbReference type="PANTHER" id="PTHR15592">
    <property type="entry name" value="MATRIN 3/NUCLEAR PROTEIN 220-RELATED"/>
    <property type="match status" value="1"/>
</dbReference>
<dbReference type="Proteomes" id="UP000694844">
    <property type="component" value="Chromosome 2"/>
</dbReference>
<dbReference type="GO" id="GO:0006397">
    <property type="term" value="P:mRNA processing"/>
    <property type="evidence" value="ECO:0007669"/>
    <property type="project" value="InterPro"/>
</dbReference>
<feature type="compositionally biased region" description="Polar residues" evidence="5">
    <location>
        <begin position="71"/>
        <end position="92"/>
    </location>
</feature>
<dbReference type="NCBIfam" id="TIGR01649">
    <property type="entry name" value="hnRNP-L_PTB"/>
    <property type="match status" value="2"/>
</dbReference>
<dbReference type="CDD" id="cd12425">
    <property type="entry name" value="RRM4_PTBP1_like"/>
    <property type="match status" value="1"/>
</dbReference>
<sequence>MYLCYYTYPGGSHHSPAVAPTLTAAPQAATIPVTEPLLVPATQATLPHQTGLPTLTSQFPLTVCRKRTSDDLMSQSPMVTNGTSPPHLSGSDNEAKKVKLEQSSANGPSRVVHIRSLPPDCTEADVVQLGLPYGKMSNVLLLKQKNQAFLEFLDEQAAVTMVSFHQQNPAQIRMRSVYVQFSNHKELKTDQANSFQNATAQAALQAASAVMGGPTEDGQKRTTLRIIVEHLVYPVGIEVLYQIFSKFGKVLKMIIFTKNNSFQALIQMSDPVAANAAKLSLDGQNIYNGCCTLRIDYSKLNNLNVKYNNDKSRDFTNPNLPSGDPGLDQAMPFGAQVSQMSSYGVPSPMGAARLMTLNAAAAAGNAVLLVSNLDEQKVTPDALFTLFGVYGDVHRVKILFNKKDNALVQMAEPHQAQLAIAHLDKVKVWGKSIRVTQSKHTLVQMPKEGQPDAGLTKDFTNSPLHRFKRPGSKNCQNIFPPSTVLHLSNIPPNIEEDFITEAFQEHGQVKAFKFFPKDRKMALIQMASVDEAVTALIAMHNYPLSDTNHLRVSFSKSTI</sequence>
<dbReference type="InterPro" id="IPR006536">
    <property type="entry name" value="HnRNP-L/PTB"/>
</dbReference>
<keyword evidence="1" id="KW-0597">Phosphoprotein</keyword>
<evidence type="ECO:0000313" key="8">
    <source>
        <dbReference type="RefSeq" id="XP_022313490.1"/>
    </source>
</evidence>
<dbReference type="PROSITE" id="PS50102">
    <property type="entry name" value="RRM"/>
    <property type="match status" value="4"/>
</dbReference>
<evidence type="ECO:0000256" key="4">
    <source>
        <dbReference type="PROSITE-ProRule" id="PRU00176"/>
    </source>
</evidence>
<name>A0A8B8CCT0_CRAVI</name>
<dbReference type="GO" id="GO:0005634">
    <property type="term" value="C:nucleus"/>
    <property type="evidence" value="ECO:0007669"/>
    <property type="project" value="InterPro"/>
</dbReference>
<dbReference type="RefSeq" id="XP_022313490.1">
    <property type="nucleotide sequence ID" value="XM_022457782.1"/>
</dbReference>
<evidence type="ECO:0000313" key="7">
    <source>
        <dbReference type="Proteomes" id="UP000694844"/>
    </source>
</evidence>
<evidence type="ECO:0000256" key="2">
    <source>
        <dbReference type="ARBA" id="ARBA00022737"/>
    </source>
</evidence>
<dbReference type="Pfam" id="PF22976">
    <property type="entry name" value="RRM_10"/>
    <property type="match status" value="1"/>
</dbReference>
<dbReference type="InterPro" id="IPR035979">
    <property type="entry name" value="RBD_domain_sf"/>
</dbReference>
<feature type="domain" description="RRM" evidence="6">
    <location>
        <begin position="483"/>
        <end position="557"/>
    </location>
</feature>
<accession>A0A8B8CCT0</accession>
<dbReference type="FunFam" id="3.30.70.330:FF:000341">
    <property type="entry name" value="Hephaestus, isoform C"/>
    <property type="match status" value="1"/>
</dbReference>
<dbReference type="Pfam" id="PF11835">
    <property type="entry name" value="RRM_8"/>
    <property type="match status" value="1"/>
</dbReference>
<keyword evidence="3 4" id="KW-0694">RNA-binding</keyword>
<dbReference type="GO" id="GO:0003723">
    <property type="term" value="F:RNA binding"/>
    <property type="evidence" value="ECO:0007669"/>
    <property type="project" value="UniProtKB-UniRule"/>
</dbReference>
<protein>
    <submittedName>
        <fullName evidence="9">Polypyrimidine tract-binding protein 1-like isoform X6</fullName>
    </submittedName>
    <submittedName>
        <fullName evidence="8">Polypyrimidine tract-binding protein 1-like isoform X9</fullName>
    </submittedName>
</protein>
<dbReference type="CDD" id="cd12423">
    <property type="entry name" value="RRM3_PTBP1_like"/>
    <property type="match status" value="1"/>
</dbReference>
<dbReference type="InterPro" id="IPR055204">
    <property type="entry name" value="HNRNPL_RRM"/>
</dbReference>
<proteinExistence type="predicted"/>
<keyword evidence="2" id="KW-0677">Repeat</keyword>
<dbReference type="Gene3D" id="3.30.70.330">
    <property type="match status" value="4"/>
</dbReference>
<feature type="region of interest" description="Disordered" evidence="5">
    <location>
        <begin position="71"/>
        <end position="110"/>
    </location>
</feature>
<evidence type="ECO:0000313" key="9">
    <source>
        <dbReference type="RefSeq" id="XP_022314439.1"/>
    </source>
</evidence>
<dbReference type="CDD" id="cd12421">
    <property type="entry name" value="RRM1_PTBP1_hnRNPL_like"/>
    <property type="match status" value="1"/>
</dbReference>
<feature type="domain" description="RRM" evidence="6">
    <location>
        <begin position="110"/>
        <end position="184"/>
    </location>
</feature>
<dbReference type="GeneID" id="111118367"/>
<gene>
    <name evidence="8" type="primary">LOC111118367</name>
    <name evidence="9" type="synonym">LOC111118990</name>
</gene>
<dbReference type="SMART" id="SM00360">
    <property type="entry name" value="RRM"/>
    <property type="match status" value="4"/>
</dbReference>
<dbReference type="Pfam" id="PF00076">
    <property type="entry name" value="RRM_1"/>
    <property type="match status" value="1"/>
</dbReference>
<evidence type="ECO:0000256" key="3">
    <source>
        <dbReference type="ARBA" id="ARBA00022884"/>
    </source>
</evidence>
<evidence type="ECO:0000256" key="5">
    <source>
        <dbReference type="SAM" id="MobiDB-lite"/>
    </source>
</evidence>
<reference evidence="8 9" key="1">
    <citation type="submission" date="2025-04" db="UniProtKB">
        <authorList>
            <consortium name="RefSeq"/>
        </authorList>
    </citation>
    <scope>IDENTIFICATION</scope>
    <source>
        <tissue evidence="8 9">Whole sample</tissue>
    </source>
</reference>
<feature type="domain" description="RRM" evidence="6">
    <location>
        <begin position="366"/>
        <end position="440"/>
    </location>
</feature>
<dbReference type="InterPro" id="IPR021790">
    <property type="entry name" value="PTBP1-like_RRM2"/>
</dbReference>
<keyword evidence="7" id="KW-1185">Reference proteome</keyword>
<dbReference type="RefSeq" id="XP_022314439.1">
    <property type="nucleotide sequence ID" value="XM_022458731.1"/>
</dbReference>
<evidence type="ECO:0000256" key="1">
    <source>
        <dbReference type="ARBA" id="ARBA00022553"/>
    </source>
</evidence>
<dbReference type="CDD" id="cd12693">
    <property type="entry name" value="RRM2_PTBP1_like"/>
    <property type="match status" value="1"/>
</dbReference>
<dbReference type="OrthoDB" id="296632at2759"/>
<organism evidence="7 8">
    <name type="scientific">Crassostrea virginica</name>
    <name type="common">Eastern oyster</name>
    <dbReference type="NCBI Taxonomy" id="6565"/>
    <lineage>
        <taxon>Eukaryota</taxon>
        <taxon>Metazoa</taxon>
        <taxon>Spiralia</taxon>
        <taxon>Lophotrochozoa</taxon>
        <taxon>Mollusca</taxon>
        <taxon>Bivalvia</taxon>
        <taxon>Autobranchia</taxon>
        <taxon>Pteriomorphia</taxon>
        <taxon>Ostreida</taxon>
        <taxon>Ostreoidea</taxon>
        <taxon>Ostreidae</taxon>
        <taxon>Crassostrea</taxon>
    </lineage>
</organism>
<dbReference type="InterPro" id="IPR000504">
    <property type="entry name" value="RRM_dom"/>
</dbReference>